<keyword evidence="8" id="KW-1133">Transmembrane helix</keyword>
<dbReference type="STRING" id="354355.SAMN05660816_00487"/>
<dbReference type="OrthoDB" id="9768177at2"/>
<feature type="domain" description="TonB-dependent receptor plug" evidence="9">
    <location>
        <begin position="251"/>
        <end position="372"/>
    </location>
</feature>
<evidence type="ECO:0000313" key="10">
    <source>
        <dbReference type="EMBL" id="OQP50692.1"/>
    </source>
</evidence>
<evidence type="ECO:0000256" key="5">
    <source>
        <dbReference type="ARBA" id="ARBA00023136"/>
    </source>
</evidence>
<accession>A0A1V9EX72</accession>
<dbReference type="Pfam" id="PF13715">
    <property type="entry name" value="CarbopepD_reg_2"/>
    <property type="match status" value="1"/>
</dbReference>
<dbReference type="Gene3D" id="2.170.130.10">
    <property type="entry name" value="TonB-dependent receptor, plug domain"/>
    <property type="match status" value="1"/>
</dbReference>
<dbReference type="InterPro" id="IPR023996">
    <property type="entry name" value="TonB-dep_OMP_SusC/RagA"/>
</dbReference>
<name>A0A1V9EX72_9BACT</name>
<organism evidence="10 11">
    <name type="scientific">Niastella yeongjuensis</name>
    <dbReference type="NCBI Taxonomy" id="354355"/>
    <lineage>
        <taxon>Bacteria</taxon>
        <taxon>Pseudomonadati</taxon>
        <taxon>Bacteroidota</taxon>
        <taxon>Chitinophagia</taxon>
        <taxon>Chitinophagales</taxon>
        <taxon>Chitinophagaceae</taxon>
        <taxon>Niastella</taxon>
    </lineage>
</organism>
<dbReference type="SUPFAM" id="SSF56935">
    <property type="entry name" value="Porins"/>
    <property type="match status" value="1"/>
</dbReference>
<keyword evidence="3 7" id="KW-1134">Transmembrane beta strand</keyword>
<dbReference type="InterPro" id="IPR036942">
    <property type="entry name" value="Beta-barrel_TonB_sf"/>
</dbReference>
<evidence type="ECO:0000256" key="7">
    <source>
        <dbReference type="PROSITE-ProRule" id="PRU01360"/>
    </source>
</evidence>
<sequence>MNLYVKTYRHSTSCLLAGGRPKLLSRHKALFMRISILAILLTFSGLLMARSGNGQDLNKIIISIDLKNASLKEAIKKIESLTQLAFTYRTADVAEVDHINYQASKASVNNVLADLLQHTGLQYDQVNGNIVIKKINKQEQLTNITIIEEATFEGGIRGRVIDETGAPLANASIVVLGTDRGTAANKEGVFNITGLKAGKYKLQVSAVNFTSQITEITIKDNETLDVLVALKEGTGKLEEVIVTALGISRKERSVGYSTQEIKGDNLTVAKEQNVLGSLGGKIAGVQLSGSSGASMGGTQKIQIRGTNFLTGGGEPLIVVDNTPISNSNFAIRNGRDYGNLAQDINPDDIESINVLKGPAASALYGLRGQFGVIMITTRKGKNAQKPAVNFSSAYSVEKAGNFLPLQNTYGAGSSLSFPTVDINGVPTKFVDGTWDESWGPVMDGTPVRHEYSFYPGDPDFGKETPFVPHPNNIKDYFETGHTWNNSISFSGGGQNTLFRLSYNNTDMKGIEPNTWLKRNNLSFSGSLNVTPNLVVSTSLNYANNKARRPSQGYQSLGSRNMYQWFQRNLDMNKLKQYKYADGTFYQWNVAAPKNGVYTSRTSPIDWNNPYFDAYENPSNDSRDRFFGNIGVSYTVMPGLKVNGFVRQDGFIQNIDGRNAEGGRGVPSFWIGKYESKEMNYEFLATYNKEVGNFSFGANLGGNLMTQRYTYLRQETQGGFVSPGFYDITNSLNRPLVKNILRRKEVRSAYGSVNLGYKNTYFIDASLRRDISSALPPDNNAYLYPSVSTSMVFSELLKVAPISYGKIRASFAQAGSDIDIYQTTNSYAMREPYGTNFPMYVPDTLKNPELKPSLGTAYEAGLDMRFLQDRVGFSFTWYYQQSENAVMNLDVSGVSGYSKYVINAGNIQNKGIELTVSGTPIRMKNLSWTSSFNIARNKNVIKELYPGINSLILDQNRYSSVDMFLLANVNESFGSIVGNAYMRDTATGKILLDATNMPMYVTNHNFGTVLPKFTGGWQNTVTWKNFDLSAVIDFQKGGQFFSWTKMLAVKSGQAAETAVINENGKNIRDPLTDGGGIKINGISSSSKQEVTAFVNARTWYRNNLGTRIYEEWLFDASYIRMREIRVGYTFSKANIAKLPVKSLNLAFITRNPFMIWQKAPKGLNPAELATGATSFNWLETGQLATTRSFGVNLNVSF</sequence>
<dbReference type="Pfam" id="PF07715">
    <property type="entry name" value="Plug"/>
    <property type="match status" value="1"/>
</dbReference>
<evidence type="ECO:0000256" key="3">
    <source>
        <dbReference type="ARBA" id="ARBA00022452"/>
    </source>
</evidence>
<protein>
    <submittedName>
        <fullName evidence="10">SusC/RagA family TonB-linked outer membrane protein</fullName>
    </submittedName>
</protein>
<evidence type="ECO:0000256" key="8">
    <source>
        <dbReference type="SAM" id="Phobius"/>
    </source>
</evidence>
<dbReference type="GO" id="GO:0009279">
    <property type="term" value="C:cell outer membrane"/>
    <property type="evidence" value="ECO:0007669"/>
    <property type="project" value="UniProtKB-SubCell"/>
</dbReference>
<dbReference type="Gene3D" id="2.60.40.1120">
    <property type="entry name" value="Carboxypeptidase-like, regulatory domain"/>
    <property type="match status" value="1"/>
</dbReference>
<proteinExistence type="inferred from homology"/>
<keyword evidence="2 7" id="KW-0813">Transport</keyword>
<comment type="similarity">
    <text evidence="7">Belongs to the TonB-dependent receptor family.</text>
</comment>
<evidence type="ECO:0000256" key="1">
    <source>
        <dbReference type="ARBA" id="ARBA00004571"/>
    </source>
</evidence>
<evidence type="ECO:0000256" key="4">
    <source>
        <dbReference type="ARBA" id="ARBA00022692"/>
    </source>
</evidence>
<dbReference type="InterPro" id="IPR012910">
    <property type="entry name" value="Plug_dom"/>
</dbReference>
<dbReference type="InterPro" id="IPR023997">
    <property type="entry name" value="TonB-dep_OMP_SusC/RagA_CS"/>
</dbReference>
<comment type="caution">
    <text evidence="10">The sequence shown here is derived from an EMBL/GenBank/DDBJ whole genome shotgun (WGS) entry which is preliminary data.</text>
</comment>
<dbReference type="Gene3D" id="3.55.50.30">
    <property type="match status" value="1"/>
</dbReference>
<reference evidence="11" key="1">
    <citation type="submission" date="2016-04" db="EMBL/GenBank/DDBJ databases">
        <authorList>
            <person name="Chen L."/>
            <person name="Zhuang W."/>
            <person name="Wang G."/>
        </authorList>
    </citation>
    <scope>NUCLEOTIDE SEQUENCE [LARGE SCALE GENOMIC DNA]</scope>
    <source>
        <strain evidence="11">17621</strain>
    </source>
</reference>
<dbReference type="NCBIfam" id="TIGR04056">
    <property type="entry name" value="OMP_RagA_SusC"/>
    <property type="match status" value="1"/>
</dbReference>
<dbReference type="InterPro" id="IPR008969">
    <property type="entry name" value="CarboxyPept-like_regulatory"/>
</dbReference>
<comment type="subcellular location">
    <subcellularLocation>
        <location evidence="1 7">Cell outer membrane</location>
        <topology evidence="1 7">Multi-pass membrane protein</topology>
    </subcellularLocation>
</comment>
<feature type="transmembrane region" description="Helical" evidence="8">
    <location>
        <begin position="30"/>
        <end position="49"/>
    </location>
</feature>
<dbReference type="PROSITE" id="PS52016">
    <property type="entry name" value="TONB_DEPENDENT_REC_3"/>
    <property type="match status" value="1"/>
</dbReference>
<evidence type="ECO:0000256" key="6">
    <source>
        <dbReference type="ARBA" id="ARBA00023237"/>
    </source>
</evidence>
<keyword evidence="5 7" id="KW-0472">Membrane</keyword>
<dbReference type="Gene3D" id="2.40.170.20">
    <property type="entry name" value="TonB-dependent receptor, beta-barrel domain"/>
    <property type="match status" value="1"/>
</dbReference>
<gene>
    <name evidence="10" type="ORF">A4H97_02290</name>
</gene>
<evidence type="ECO:0000256" key="2">
    <source>
        <dbReference type="ARBA" id="ARBA00022448"/>
    </source>
</evidence>
<evidence type="ECO:0000259" key="9">
    <source>
        <dbReference type="Pfam" id="PF07715"/>
    </source>
</evidence>
<dbReference type="EMBL" id="LVXG01000012">
    <property type="protein sequence ID" value="OQP50692.1"/>
    <property type="molecule type" value="Genomic_DNA"/>
</dbReference>
<dbReference type="Proteomes" id="UP000192610">
    <property type="component" value="Unassembled WGS sequence"/>
</dbReference>
<keyword evidence="6 7" id="KW-0998">Cell outer membrane</keyword>
<evidence type="ECO:0000313" key="11">
    <source>
        <dbReference type="Proteomes" id="UP000192610"/>
    </source>
</evidence>
<dbReference type="InterPro" id="IPR039426">
    <property type="entry name" value="TonB-dep_rcpt-like"/>
</dbReference>
<dbReference type="SUPFAM" id="SSF49464">
    <property type="entry name" value="Carboxypeptidase regulatory domain-like"/>
    <property type="match status" value="1"/>
</dbReference>
<dbReference type="AlphaFoldDB" id="A0A1V9EX72"/>
<dbReference type="InterPro" id="IPR037066">
    <property type="entry name" value="Plug_dom_sf"/>
</dbReference>
<dbReference type="NCBIfam" id="TIGR04057">
    <property type="entry name" value="SusC_RagA_signa"/>
    <property type="match status" value="1"/>
</dbReference>
<keyword evidence="4 7" id="KW-0812">Transmembrane</keyword>
<keyword evidence="11" id="KW-1185">Reference proteome</keyword>